<dbReference type="NCBIfam" id="NF033559">
    <property type="entry name" value="transpos_IS1634"/>
    <property type="match status" value="1"/>
</dbReference>
<dbReference type="GO" id="GO:0003677">
    <property type="term" value="F:DNA binding"/>
    <property type="evidence" value="ECO:0007669"/>
    <property type="project" value="InterPro"/>
</dbReference>
<dbReference type="InterPro" id="IPR012337">
    <property type="entry name" value="RNaseH-like_sf"/>
</dbReference>
<dbReference type="PANTHER" id="PTHR34614">
    <property type="match status" value="1"/>
</dbReference>
<proteinExistence type="predicted"/>
<dbReference type="Proteomes" id="UP000035331">
    <property type="component" value="Chromosome"/>
</dbReference>
<dbReference type="EMBL" id="CP008746">
    <property type="protein sequence ID" value="AKJ40251.1"/>
    <property type="molecule type" value="Genomic_DNA"/>
</dbReference>
<dbReference type="InterPro" id="IPR025457">
    <property type="entry name" value="DUF4277"/>
</dbReference>
<reference evidence="4" key="1">
    <citation type="submission" date="2014-06" db="EMBL/GenBank/DDBJ databases">
        <title>The complete genome sequence of Methanosarcina barkeri CM1.</title>
        <authorList>
            <consortium name="Pastoral Greenhouse Gas Research Consortium"/>
            <person name="Lambie S.C."/>
            <person name="Leahy S.C."/>
            <person name="Kelly W.J."/>
            <person name="Li D."/>
            <person name="Reilly K."/>
            <person name="Attwood G.T."/>
            <person name="Altermann E."/>
        </authorList>
    </citation>
    <scope>NUCLEOTIDE SEQUENCE [LARGE SCALE GENOMIC DNA]</scope>
    <source>
        <strain evidence="4">CM1</strain>
    </source>
</reference>
<dbReference type="Pfam" id="PF14104">
    <property type="entry name" value="DUF4277"/>
    <property type="match status" value="1"/>
</dbReference>
<sequence>MYIALSAVKFLDFIFSNHTFTFYKISSNFTLMTLSPSSESTTHLGHYGLIAGVFDELEISDLIDTLLPKKSGHNISHSTVLKAMCINGLGFTERRLYLFPAFFENLPTERLLGEGVLPEHLNDDVFGRTLDKIHEYGATELFNHIILQAMKHVPINPRFCHSDTTNFSVYGDYENDDNSKTINITYGHPKDKRVDLLRFSISMVTDQKGIPLFVRALDGNSSDKKVLIKTIKEVTQNLNLDQRVYHVADSAFYTESNVKEIGTSAFFISRVPATINESKELLITDLILETCSDERYSCYAVKSCYGGIEQLWVVFCSEEMKKKEEKTFDEKILKELEATEKSLKKLSTLEFACEADARIASEQWLKENELYEFTKLEIKTKSHRLENKKGRPRKGEDVQTFYLIEAEIKHDQDKLQEKRAKLGRFILATNDLELTPDQLLKYYKEQGTVERGFRFLKDKSFRVSEVYLKKESRIEALAMVMVLCLLLYSIAEWKLRTRLEEAKEAIRNQVKKKTQTPTMKWVFFLFRRITELEIEIEGKRIKKVLNLDEETIKVLRLMGEKYEKYYM</sequence>
<dbReference type="PANTHER" id="PTHR34614:SF2">
    <property type="entry name" value="TRANSPOSASE IS4-LIKE DOMAIN-CONTAINING PROTEIN"/>
    <property type="match status" value="1"/>
</dbReference>
<dbReference type="SUPFAM" id="SSF53098">
    <property type="entry name" value="Ribonuclease H-like"/>
    <property type="match status" value="1"/>
</dbReference>
<gene>
    <name evidence="3" type="ORF">MCM1_3264</name>
</gene>
<feature type="domain" description="Transposase IS4-like" evidence="1">
    <location>
        <begin position="187"/>
        <end position="487"/>
    </location>
</feature>
<feature type="domain" description="DUF4277" evidence="2">
    <location>
        <begin position="41"/>
        <end position="146"/>
    </location>
</feature>
<evidence type="ECO:0000313" key="4">
    <source>
        <dbReference type="Proteomes" id="UP000035331"/>
    </source>
</evidence>
<organism evidence="3 4">
    <name type="scientific">Methanosarcina barkeri CM1</name>
    <dbReference type="NCBI Taxonomy" id="796385"/>
    <lineage>
        <taxon>Archaea</taxon>
        <taxon>Methanobacteriati</taxon>
        <taxon>Methanobacteriota</taxon>
        <taxon>Stenosarchaea group</taxon>
        <taxon>Methanomicrobia</taxon>
        <taxon>Methanosarcinales</taxon>
        <taxon>Methanosarcinaceae</taxon>
        <taxon>Methanosarcina</taxon>
    </lineage>
</organism>
<dbReference type="PATRIC" id="fig|796385.3.peg.3972"/>
<dbReference type="GO" id="GO:0004803">
    <property type="term" value="F:transposase activity"/>
    <property type="evidence" value="ECO:0007669"/>
    <property type="project" value="InterPro"/>
</dbReference>
<evidence type="ECO:0000259" key="2">
    <source>
        <dbReference type="Pfam" id="PF14104"/>
    </source>
</evidence>
<dbReference type="AlphaFoldDB" id="A0A0G3CEC5"/>
<dbReference type="Pfam" id="PF01609">
    <property type="entry name" value="DDE_Tnp_1"/>
    <property type="match status" value="1"/>
</dbReference>
<dbReference type="InterPro" id="IPR047654">
    <property type="entry name" value="IS1634_transpos"/>
</dbReference>
<name>A0A0G3CEC5_METBA</name>
<dbReference type="InterPro" id="IPR002559">
    <property type="entry name" value="Transposase_11"/>
</dbReference>
<evidence type="ECO:0000313" key="3">
    <source>
        <dbReference type="EMBL" id="AKJ40251.1"/>
    </source>
</evidence>
<protein>
    <submittedName>
        <fullName evidence="3">Transposase</fullName>
    </submittedName>
</protein>
<evidence type="ECO:0000259" key="1">
    <source>
        <dbReference type="Pfam" id="PF01609"/>
    </source>
</evidence>
<accession>A0A0G3CEC5</accession>
<reference evidence="3 4" key="2">
    <citation type="journal article" date="2015" name="Stand. Genomic Sci.">
        <title>The complete genome sequence of the rumen methanogen Methanosarcina barkeri CM1.</title>
        <authorList>
            <person name="Lambie S.C."/>
            <person name="Kelly W.J."/>
            <person name="Leahy S.C."/>
            <person name="Li D."/>
            <person name="Reilly K."/>
            <person name="McAllister T.A."/>
            <person name="Valle E.R."/>
            <person name="Attwood G.T."/>
            <person name="Altermann E."/>
        </authorList>
    </citation>
    <scope>NUCLEOTIDE SEQUENCE [LARGE SCALE GENOMIC DNA]</scope>
    <source>
        <strain evidence="3 4">CM1</strain>
    </source>
</reference>
<dbReference type="GO" id="GO:0006313">
    <property type="term" value="P:DNA transposition"/>
    <property type="evidence" value="ECO:0007669"/>
    <property type="project" value="InterPro"/>
</dbReference>